<dbReference type="InterPro" id="IPR020472">
    <property type="entry name" value="WD40_PAC1"/>
</dbReference>
<protein>
    <recommendedName>
        <fullName evidence="5">Exoribonuclease phosphorolytic domain-containing protein</fullName>
    </recommendedName>
</protein>
<feature type="repeat" description="WD" evidence="3">
    <location>
        <begin position="1937"/>
        <end position="1977"/>
    </location>
</feature>
<dbReference type="InterPro" id="IPR011047">
    <property type="entry name" value="Quinoprotein_ADH-like_sf"/>
</dbReference>
<keyword evidence="7" id="KW-1185">Reference proteome</keyword>
<dbReference type="InterPro" id="IPR027408">
    <property type="entry name" value="PNPase/RNase_PH_dom_sf"/>
</dbReference>
<accession>A0A4S4LNZ5</accession>
<dbReference type="Gene3D" id="2.130.10.10">
    <property type="entry name" value="YVTN repeat-like/Quinoprotein amine dehydrogenase"/>
    <property type="match status" value="7"/>
</dbReference>
<feature type="compositionally biased region" description="Polar residues" evidence="4">
    <location>
        <begin position="292"/>
        <end position="303"/>
    </location>
</feature>
<gene>
    <name evidence="6" type="ORF">EW146_g6287</name>
</gene>
<feature type="region of interest" description="Disordered" evidence="4">
    <location>
        <begin position="276"/>
        <end position="303"/>
    </location>
</feature>
<keyword evidence="1 3" id="KW-0853">WD repeat</keyword>
<dbReference type="PROSITE" id="PS50082">
    <property type="entry name" value="WD_REPEATS_2"/>
    <property type="match status" value="14"/>
</dbReference>
<evidence type="ECO:0000256" key="1">
    <source>
        <dbReference type="ARBA" id="ARBA00022574"/>
    </source>
</evidence>
<feature type="repeat" description="WD" evidence="3">
    <location>
        <begin position="1258"/>
        <end position="1288"/>
    </location>
</feature>
<dbReference type="InterPro" id="IPR036322">
    <property type="entry name" value="WD40_repeat_dom_sf"/>
</dbReference>
<dbReference type="SUPFAM" id="SSF82171">
    <property type="entry name" value="DPP6 N-terminal domain-like"/>
    <property type="match status" value="1"/>
</dbReference>
<dbReference type="SUPFAM" id="SSF50998">
    <property type="entry name" value="Quinoprotein alcohol dehydrogenase-like"/>
    <property type="match status" value="1"/>
</dbReference>
<dbReference type="SUPFAM" id="SSF54211">
    <property type="entry name" value="Ribosomal protein S5 domain 2-like"/>
    <property type="match status" value="1"/>
</dbReference>
<dbReference type="GO" id="GO:0000176">
    <property type="term" value="C:nuclear exosome (RNase complex)"/>
    <property type="evidence" value="ECO:0007669"/>
    <property type="project" value="UniProtKB-ARBA"/>
</dbReference>
<dbReference type="OrthoDB" id="27298at2759"/>
<dbReference type="SUPFAM" id="SSF50978">
    <property type="entry name" value="WD40 repeat-like"/>
    <property type="match status" value="2"/>
</dbReference>
<dbReference type="PROSITE" id="PS00678">
    <property type="entry name" value="WD_REPEATS_1"/>
    <property type="match status" value="6"/>
</dbReference>
<dbReference type="GO" id="GO:1990234">
    <property type="term" value="C:transferase complex"/>
    <property type="evidence" value="ECO:0007669"/>
    <property type="project" value="UniProtKB-ARBA"/>
</dbReference>
<keyword evidence="2" id="KW-0677">Repeat</keyword>
<feature type="compositionally biased region" description="Polar residues" evidence="4">
    <location>
        <begin position="276"/>
        <end position="285"/>
    </location>
</feature>
<dbReference type="SMART" id="SM00320">
    <property type="entry name" value="WD40"/>
    <property type="match status" value="18"/>
</dbReference>
<dbReference type="Proteomes" id="UP000310158">
    <property type="component" value="Unassembled WGS sequence"/>
</dbReference>
<feature type="repeat" description="WD" evidence="3">
    <location>
        <begin position="1767"/>
        <end position="1808"/>
    </location>
</feature>
<dbReference type="PRINTS" id="PR00320">
    <property type="entry name" value="GPROTEINBRPT"/>
</dbReference>
<comment type="caution">
    <text evidence="6">The sequence shown here is derived from an EMBL/GenBank/DDBJ whole genome shotgun (WGS) entry which is preliminary data.</text>
</comment>
<organism evidence="6 7">
    <name type="scientific">Bondarzewia mesenterica</name>
    <dbReference type="NCBI Taxonomy" id="1095465"/>
    <lineage>
        <taxon>Eukaryota</taxon>
        <taxon>Fungi</taxon>
        <taxon>Dikarya</taxon>
        <taxon>Basidiomycota</taxon>
        <taxon>Agaricomycotina</taxon>
        <taxon>Agaricomycetes</taxon>
        <taxon>Russulales</taxon>
        <taxon>Bondarzewiaceae</taxon>
        <taxon>Bondarzewia</taxon>
    </lineage>
</organism>
<feature type="repeat" description="WD" evidence="3">
    <location>
        <begin position="1500"/>
        <end position="1541"/>
    </location>
</feature>
<dbReference type="Gene3D" id="3.30.230.70">
    <property type="entry name" value="GHMP Kinase, N-terminal domain"/>
    <property type="match status" value="1"/>
</dbReference>
<feature type="repeat" description="WD" evidence="3">
    <location>
        <begin position="1543"/>
        <end position="1583"/>
    </location>
</feature>
<evidence type="ECO:0000313" key="7">
    <source>
        <dbReference type="Proteomes" id="UP000310158"/>
    </source>
</evidence>
<proteinExistence type="predicted"/>
<dbReference type="CDD" id="cd00200">
    <property type="entry name" value="WD40"/>
    <property type="match status" value="3"/>
</dbReference>
<sequence length="2105" mass="231922">MMSPCVLVIAASIFHCQQTWSFRVLELSMSIRRQDGRSSDELRPLTIVFERLDRADGSAQFGFAKALASVSGPIEVRLASEQPSKATFEVILRPLSNVPGTESKSLSVSLRTLLMPSILLSRNPRALIQLVVQSLTPNPSIHCHPSLIASFINASTLALLDAGSIPMRGVICSVAVGHLRPSGLAKDSLQSTLIVDPSEEELLLTDAHGCFAFMFSTELSRTRHSVDAPACETVWTNWESTVGKFDEEDFARAREIGRASARKIWLKVKDSVSMNRPSSALNESSTIKDNEANGTHGNQSLVSKQDSSRVTTGVCFEPSSAQVQPLLFLTSLKWAQGDDRRYVAYQTFDGINMVRLQRLLSTDLEHHDQPKAFFTLTDVRVTLEGSFNPSKNFHLFVDGSRVQAVFQKQDSGEGVLCWKIGPRVDISSISSIMLEIYGDQNVLSRRWKRPKKRIFEISGRAVVDACGGESGGGKYTQSFDGLEVTLRVLLKAEQEIQGVSDVLPQDVVTSPAPLSSSLKRCCTRLQGLRTVFDENNVVLHYRLERIIETTERICKLPMQNADIELRILGEQICDVISYISNPTFRTRLQSEHITLLYLMLMVSSAVSYLEDPAKSGLGEIQEDVQSRPREFRRHFLRLKKAFYKRKPLVLLPPICLQDDITWRQNYDSDWEDNGLLRLREFPTSVDAHCMSGTRDDLLKSIYSWVEDGEQPNIIPALNVMMSSIVESDSDSSLCLTNIAFKRLIEGPLMAKAGYFKASCRFPVIVIDGLEQCHQKNDFGSEWKSLLESLVKWSRFPPIYKLLVTSRPTLDILEASDCKGMKRMELRAGPTVDHETNEGMRTYVEHRLIDIRNRRGLPQSWPASNDVNALVGHAAGLFIWAETVLDIIDHGPDHISSSSLFPLRRPPPGFHTTVSAIAMAKIPLTAQELRHLLHDRLTTLPEDIFRSLKSIVIISPDGHLGVHQFQSSYLTKGDPAYLSATVSENIPSHLVYACRYWAAHLQDIRDSLDSELRDLLRLFFHTRFLFWLEVLSLINAVDGTPRLSDLVADRLQPYDLELSEFVKDASHFLVIFRIPIKESVPHIYLSALSFASPGSQIFKFYRPMFPNLFDLKGDRSGSQPAAHSIIWTGHAIFCLAFSPDGTRIASGGTQDVQIWNSATGACIASMKGNSASVHSLSFSANGQRIVSHSNDSTFWVWDANRGVLLYGPFNGYLGYMSSASLSPDGTRVVSVSPLRVWDIENTRTLFDPLKAREYMECAAFLPDGERIVSGSTSGTVRLWDAKTGRAISELWAGHRAPIFTLSVSPDARMVVSGSSDMSLRIWNTDTGTPVGKPLEGHVRRVSSVALVDSTVLSGSDDGTIRVWDTKSCKMIRRPILAHEGAVTSAGWSSDGTQAVSAGDDDSIRIWDWDTLTSTEDVRPSFICVHISGDGKTLLSLDSDAVVIWTRDLETGDYAKQALGKTIHQIHTAVFSRDGGCLLTAVDHTMIYLSDIQSGDTLLVALKGHTDRINDFDFSFDNGVFASGSDDQTVRVWNAKTGRPICGPLWGHTSLITAVAFSPDGTRIASASRENVRLWDVTAGYALRDVLDDVPFQNTQLSYSHAGDSLAIYTPGDIISIRDSAYATAATHYIAPPGISRGEIGSSGLITFSSDGKRVVSSVTPDNVFHIRDASTGDIVCGPLRGQGGWIGSRASVVSPDDSRLYSVSTDSTIRVWDLTLSRATHRHDFHPHGDWVSSVAFSPDGRYIASACDDNTILIQDAETGKDVFPAIDGHTESVVSISLSPNGDCLASGSDDASVRIWNARTGESVCAPLLGHTEGVNSVAWSPDDKFIASGSDDRTVKIWDANTHALLQTFKGQTGCVHSVVISRDGAMVVSGSADQSIRVWILETGACIGPFKGHDGSVLSIVFSIDGKRVVSGSDDTTIRIWNAETGEEVCSPLMGHSGETSRLCSADDKRIFFCSDDYSIRVWDFETGAALAMPLRGHEHAAILTIALSTDGARLASASVLSKITIWDVETFEHLAWPENVMRCVGDVEFCAVDNSGTFGESSTMENGWIVVPRKEKLFGVPPAYRNGLWYPRTTRMLGTPKTIIDFRHFVHGQAWEHCRA</sequence>
<evidence type="ECO:0000313" key="6">
    <source>
        <dbReference type="EMBL" id="THH13996.1"/>
    </source>
</evidence>
<name>A0A4S4LNZ5_9AGAM</name>
<evidence type="ECO:0000256" key="3">
    <source>
        <dbReference type="PROSITE-ProRule" id="PRU00221"/>
    </source>
</evidence>
<dbReference type="CDD" id="cd11372">
    <property type="entry name" value="RNase_PH_RRP46"/>
    <property type="match status" value="1"/>
</dbReference>
<dbReference type="PROSITE" id="PS50294">
    <property type="entry name" value="WD_REPEATS_REGION"/>
    <property type="match status" value="10"/>
</dbReference>
<dbReference type="Pfam" id="PF00400">
    <property type="entry name" value="WD40"/>
    <property type="match status" value="16"/>
</dbReference>
<evidence type="ECO:0000256" key="2">
    <source>
        <dbReference type="ARBA" id="ARBA00022737"/>
    </source>
</evidence>
<feature type="repeat" description="WD" evidence="3">
    <location>
        <begin position="1290"/>
        <end position="1331"/>
    </location>
</feature>
<dbReference type="InterPro" id="IPR020568">
    <property type="entry name" value="Ribosomal_Su5_D2-typ_SF"/>
</dbReference>
<feature type="repeat" description="WD" evidence="3">
    <location>
        <begin position="1165"/>
        <end position="1206"/>
    </location>
</feature>
<dbReference type="InterPro" id="IPR019775">
    <property type="entry name" value="WD40_repeat_CS"/>
</dbReference>
<dbReference type="InterPro" id="IPR001247">
    <property type="entry name" value="ExoRNase_PH_dom1"/>
</dbReference>
<feature type="repeat" description="WD" evidence="3">
    <location>
        <begin position="1374"/>
        <end position="1415"/>
    </location>
</feature>
<dbReference type="Pfam" id="PF01138">
    <property type="entry name" value="RNase_PH"/>
    <property type="match status" value="1"/>
</dbReference>
<evidence type="ECO:0000259" key="5">
    <source>
        <dbReference type="Pfam" id="PF01138"/>
    </source>
</evidence>
<feature type="repeat" description="WD" evidence="3">
    <location>
        <begin position="1810"/>
        <end position="1851"/>
    </location>
</feature>
<dbReference type="InterPro" id="IPR001680">
    <property type="entry name" value="WD40_rpt"/>
</dbReference>
<dbReference type="InterPro" id="IPR015943">
    <property type="entry name" value="WD40/YVTN_repeat-like_dom_sf"/>
</dbReference>
<dbReference type="EMBL" id="SGPL01000310">
    <property type="protein sequence ID" value="THH13996.1"/>
    <property type="molecule type" value="Genomic_DNA"/>
</dbReference>
<dbReference type="PANTHER" id="PTHR22847">
    <property type="entry name" value="WD40 REPEAT PROTEIN"/>
    <property type="match status" value="1"/>
</dbReference>
<feature type="repeat" description="WD" evidence="3">
    <location>
        <begin position="1894"/>
        <end position="1935"/>
    </location>
</feature>
<feature type="repeat" description="WD" evidence="3">
    <location>
        <begin position="1693"/>
        <end position="1721"/>
    </location>
</feature>
<evidence type="ECO:0000256" key="4">
    <source>
        <dbReference type="SAM" id="MobiDB-lite"/>
    </source>
</evidence>
<reference evidence="6 7" key="1">
    <citation type="submission" date="2019-02" db="EMBL/GenBank/DDBJ databases">
        <title>Genome sequencing of the rare red list fungi Bondarzewia mesenterica.</title>
        <authorList>
            <person name="Buettner E."/>
            <person name="Kellner H."/>
        </authorList>
    </citation>
    <scope>NUCLEOTIDE SEQUENCE [LARGE SCALE GENOMIC DNA]</scope>
    <source>
        <strain evidence="6 7">DSM 108281</strain>
    </source>
</reference>
<feature type="repeat" description="WD" evidence="3">
    <location>
        <begin position="1724"/>
        <end position="1765"/>
    </location>
</feature>
<feature type="domain" description="Exoribonuclease phosphorolytic" evidence="5">
    <location>
        <begin position="41"/>
        <end position="163"/>
    </location>
</feature>
<dbReference type="PANTHER" id="PTHR22847:SF637">
    <property type="entry name" value="WD REPEAT DOMAIN 5B"/>
    <property type="match status" value="1"/>
</dbReference>
<feature type="repeat" description="WD" evidence="3">
    <location>
        <begin position="1333"/>
        <end position="1372"/>
    </location>
</feature>
<feature type="repeat" description="WD" evidence="3">
    <location>
        <begin position="1852"/>
        <end position="1893"/>
    </location>
</feature>